<dbReference type="EMBL" id="AP011779">
    <property type="protein sequence ID" value="BAL57583.1"/>
    <property type="molecule type" value="Genomic_DNA"/>
</dbReference>
<proteinExistence type="predicted"/>
<reference evidence="2" key="2">
    <citation type="journal article" date="2012" name="PLoS ONE">
        <title>A Deeply Branching Thermophilic Bacterium with an Ancient Acetyl-CoA Pathway Dominates a Subsurface Ecosystem.</title>
        <authorList>
            <person name="Takami H."/>
            <person name="Noguchi H."/>
            <person name="Takaki Y."/>
            <person name="Uchiyama I."/>
            <person name="Toyoda A."/>
            <person name="Nishi S."/>
            <person name="Chee G.-J."/>
            <person name="Arai W."/>
            <person name="Nunoura T."/>
            <person name="Itoh T."/>
            <person name="Hattori M."/>
            <person name="Takai K."/>
        </authorList>
    </citation>
    <scope>NUCLEOTIDE SEQUENCE</scope>
</reference>
<evidence type="ECO:0000313" key="2">
    <source>
        <dbReference type="EMBL" id="BAL57583.1"/>
    </source>
</evidence>
<dbReference type="PROSITE" id="PS51082">
    <property type="entry name" value="WH2"/>
    <property type="match status" value="1"/>
</dbReference>
<dbReference type="GO" id="GO:0005829">
    <property type="term" value="C:cytosol"/>
    <property type="evidence" value="ECO:0007669"/>
    <property type="project" value="TreeGrafter"/>
</dbReference>
<dbReference type="InterPro" id="IPR045079">
    <property type="entry name" value="Oxoprolinase-like"/>
</dbReference>
<dbReference type="GO" id="GO:0006749">
    <property type="term" value="P:glutathione metabolic process"/>
    <property type="evidence" value="ECO:0007669"/>
    <property type="project" value="TreeGrafter"/>
</dbReference>
<dbReference type="GO" id="GO:0017168">
    <property type="term" value="F:5-oxoprolinase (ATP-hydrolyzing) activity"/>
    <property type="evidence" value="ECO:0007669"/>
    <property type="project" value="TreeGrafter"/>
</dbReference>
<feature type="domain" description="WH2" evidence="1">
    <location>
        <begin position="530"/>
        <end position="548"/>
    </location>
</feature>
<dbReference type="InterPro" id="IPR003692">
    <property type="entry name" value="Hydantoinase_B"/>
</dbReference>
<organism evidence="2">
    <name type="scientific">uncultured Chloroflexota bacterium</name>
    <dbReference type="NCBI Taxonomy" id="166587"/>
    <lineage>
        <taxon>Bacteria</taxon>
        <taxon>Bacillati</taxon>
        <taxon>Chloroflexota</taxon>
        <taxon>environmental samples</taxon>
    </lineage>
</organism>
<dbReference type="InterPro" id="IPR003124">
    <property type="entry name" value="WH2_dom"/>
</dbReference>
<protein>
    <submittedName>
        <fullName evidence="2">N-methylhydantoinase B (ATP-hydrolyzing)</fullName>
    </submittedName>
</protein>
<dbReference type="Pfam" id="PF02538">
    <property type="entry name" value="Hydantoinase_B"/>
    <property type="match status" value="1"/>
</dbReference>
<sequence length="568" mass="62091">MNYKADPITMQVVRYALEQVAEEMGRTLVRTSRSTIIKEIVDISCAVFDRQGNTVAQAHHAPMLLTGFEIPARRLLQHYSPQELAEGDIIILNDPYQGGQHLMDMIVFAPVHLAGELIGFVGSMAHHADMGGVVAGGVAGGLTEIYLEGLRFSFTKLYKRGQADREIFGILENNIRVPEKTLGDLRAQVSASFVGADRLRAIHRKFTPEVTQQCLKMLLDYSERRMRAGLQTIADGTYTGVDFVDDDGYGNQPIRVQVNLHKQGDQATVDFQGTDREVPGNVNCPLATTHAAVYYALIALVDPHVPPNSGCYRPVRIEAEPGLVVNPRLPRAVGSRTNTSAKICEAMIRSLTEALPGRGMAGSHGQVTTCAFAGYHPHSHRRFVYIDIQGGGAGARPTKDGRDGQDSHLARFKNTPVEAVELEFPVRIERYEFIPDSGGAGKFRGALAIRRDVRVLADEVSFARYADRQKFAPQGVFGGKPGAKGQILLNPGTPQERKLKSKGQDLLKKGDLVSLQTPGAGGYGNPLERDRAALLADIRDGKVSLKSAREDYGIMIEPERMALEEVGE</sequence>
<gene>
    <name evidence="2" type="ORF">HGMM_F51E07C28</name>
</gene>
<dbReference type="GO" id="GO:0003779">
    <property type="term" value="F:actin binding"/>
    <property type="evidence" value="ECO:0007669"/>
    <property type="project" value="InterPro"/>
</dbReference>
<dbReference type="AlphaFoldDB" id="H5SN47"/>
<dbReference type="PANTHER" id="PTHR11365">
    <property type="entry name" value="5-OXOPROLINASE RELATED"/>
    <property type="match status" value="1"/>
</dbReference>
<dbReference type="PANTHER" id="PTHR11365:SF23">
    <property type="entry name" value="HYPOTHETICAL 5-OXOPROLINASE (EUROFUNG)-RELATED"/>
    <property type="match status" value="1"/>
</dbReference>
<reference evidence="2" key="1">
    <citation type="journal article" date="2005" name="Environ. Microbiol.">
        <title>Genetic and functional properties of uncultivated thermophilic crenarchaeotes from a subsurface gold mine as revealed by analysis of genome fragments.</title>
        <authorList>
            <person name="Nunoura T."/>
            <person name="Hirayama H."/>
            <person name="Takami H."/>
            <person name="Oida H."/>
            <person name="Nishi S."/>
            <person name="Shimamura S."/>
            <person name="Suzuki Y."/>
            <person name="Inagaki F."/>
            <person name="Takai K."/>
            <person name="Nealson K.H."/>
            <person name="Horikoshi K."/>
        </authorList>
    </citation>
    <scope>NUCLEOTIDE SEQUENCE</scope>
</reference>
<evidence type="ECO:0000259" key="1">
    <source>
        <dbReference type="PROSITE" id="PS51082"/>
    </source>
</evidence>
<name>H5SN47_9CHLR</name>
<accession>H5SN47</accession>